<gene>
    <name evidence="3" type="ORF">G3RUM_00254</name>
</gene>
<protein>
    <submittedName>
        <fullName evidence="3">Uncharacterized protein</fullName>
    </submittedName>
</protein>
<dbReference type="EMBL" id="PRLM01000002">
    <property type="protein sequence ID" value="RYC74976.1"/>
    <property type="molecule type" value="Genomic_DNA"/>
</dbReference>
<feature type="compositionally biased region" description="Polar residues" evidence="1">
    <location>
        <begin position="31"/>
        <end position="42"/>
    </location>
</feature>
<feature type="region of interest" description="Disordered" evidence="1">
    <location>
        <begin position="1"/>
        <end position="56"/>
    </location>
</feature>
<feature type="compositionally biased region" description="Low complexity" evidence="1">
    <location>
        <begin position="13"/>
        <end position="30"/>
    </location>
</feature>
<feature type="transmembrane region" description="Helical" evidence="2">
    <location>
        <begin position="97"/>
        <end position="118"/>
    </location>
</feature>
<proteinExistence type="predicted"/>
<reference evidence="3 4" key="2">
    <citation type="journal article" date="2020" name="Cell Rep.">
        <title>Acquisition and Adaptation of Ultra-small Parasitic Reduced Genome Bacteria to Mammalian Hosts.</title>
        <authorList>
            <person name="McLean J.S."/>
            <person name="Bor B."/>
            <person name="Kerns K.A."/>
            <person name="Liu Q."/>
            <person name="To T.T."/>
            <person name="Solden L."/>
            <person name="Hendrickson E.L."/>
            <person name="Wrighton K."/>
            <person name="Shi W."/>
            <person name="He X."/>
        </authorList>
    </citation>
    <scope>NUCLEOTIDE SEQUENCE [LARGE SCALE GENOMIC DNA]</scope>
    <source>
        <strain evidence="3 4">TM7_G3_2_Rum_HOT_351B</strain>
    </source>
</reference>
<keyword evidence="2" id="KW-0812">Transmembrane</keyword>
<dbReference type="Proteomes" id="UP001191019">
    <property type="component" value="Unassembled WGS sequence"/>
</dbReference>
<reference evidence="3 4" key="1">
    <citation type="journal article" date="2018" name="bioRxiv">
        <title>Evidence of independent acquisition and adaption of ultra-small bacteria to human hosts across the highly diverse yet reduced genomes of the phylum Saccharibacteria.</title>
        <authorList>
            <person name="McLean J.S."/>
            <person name="Bor B."/>
            <person name="To T.T."/>
            <person name="Liu Q."/>
            <person name="Kearns K.A."/>
            <person name="Solden L.M."/>
            <person name="Wrighton K.C."/>
            <person name="He X."/>
            <person name="Shi W."/>
        </authorList>
    </citation>
    <scope>NUCLEOTIDE SEQUENCE [LARGE SCALE GENOMIC DNA]</scope>
    <source>
        <strain evidence="3 4">TM7_G3_2_Rum_HOT_351B</strain>
    </source>
</reference>
<evidence type="ECO:0000313" key="4">
    <source>
        <dbReference type="Proteomes" id="UP001191019"/>
    </source>
</evidence>
<keyword evidence="2" id="KW-1133">Transmembrane helix</keyword>
<organism evidence="3 4">
    <name type="scientific">Candidatus Nanosyncoccus alces</name>
    <dbReference type="NCBI Taxonomy" id="2171997"/>
    <lineage>
        <taxon>Bacteria</taxon>
        <taxon>Candidatus Saccharimonadota</taxon>
        <taxon>Candidatus Nanosyncoccalia</taxon>
        <taxon>Candidatus Nanosyncoccales</taxon>
        <taxon>Candidatus Nanosyncoccaceae</taxon>
        <taxon>Candidatus Nanosyncoccus</taxon>
    </lineage>
</organism>
<comment type="caution">
    <text evidence="3">The sequence shown here is derived from an EMBL/GenBank/DDBJ whole genome shotgun (WGS) entry which is preliminary data.</text>
</comment>
<dbReference type="RefSeq" id="WP_129734613.1">
    <property type="nucleotide sequence ID" value="NZ_PRLM01000002.1"/>
</dbReference>
<evidence type="ECO:0000313" key="3">
    <source>
        <dbReference type="EMBL" id="RYC74976.1"/>
    </source>
</evidence>
<sequence length="368" mass="40640">MQEGEPILGGGSQINPNNTQPTNNPGIQQPVVSTTTFAPSNTTGGGQQLNRLAPQPQPYNQPFQQFQQPAQFPAQLITPATNDIILSPTQPKKSRKWIIIVAASIILVATISCIFLLFHKPSSKSSSAADVKTSFNIYANYLLFEKNDSNNPNIDTWSNDKILENLNSNKNESTAYFSNLLNLFNEFSAEIKKGDNNSSNNSNSDSQDENLEDNEGLIIDGLINNATSALETLKTYSELNRYSVVNMVEIFLSQGGEKLIEMAKDSYNNITSSEYSQIREYIELEIKTAVLISDVYGEYTNAGCINGSEIIKDCLGYAALSESYTSNKVLLDSYVSALDDIDYHITNDVVSLSQALYEELNVTEENEQ</sequence>
<evidence type="ECO:0000256" key="2">
    <source>
        <dbReference type="SAM" id="Phobius"/>
    </source>
</evidence>
<name>A0ABY0FM86_9BACT</name>
<evidence type="ECO:0000256" key="1">
    <source>
        <dbReference type="SAM" id="MobiDB-lite"/>
    </source>
</evidence>
<keyword evidence="4" id="KW-1185">Reference proteome</keyword>
<keyword evidence="2" id="KW-0472">Membrane</keyword>
<accession>A0ABY0FM86</accession>